<organism evidence="2 3">
    <name type="scientific">Limulus polyphemus</name>
    <name type="common">Atlantic horseshoe crab</name>
    <dbReference type="NCBI Taxonomy" id="6850"/>
    <lineage>
        <taxon>Eukaryota</taxon>
        <taxon>Metazoa</taxon>
        <taxon>Ecdysozoa</taxon>
        <taxon>Arthropoda</taxon>
        <taxon>Chelicerata</taxon>
        <taxon>Merostomata</taxon>
        <taxon>Xiphosura</taxon>
        <taxon>Limulidae</taxon>
        <taxon>Limulus</taxon>
    </lineage>
</organism>
<accession>A0ABM1BN08</accession>
<keyword evidence="2" id="KW-1185">Reference proteome</keyword>
<proteinExistence type="predicted"/>
<protein>
    <submittedName>
        <fullName evidence="3">Uncharacterized protein LOC106469329</fullName>
    </submittedName>
</protein>
<dbReference type="RefSeq" id="XP_013785272.1">
    <property type="nucleotide sequence ID" value="XM_013929818.2"/>
</dbReference>
<sequence>MSGVDSFMDMEDNPPINTSIPLSPGAENTKDMILDFDPLSFNFNETTSKSSITESEHSQTLEASQETSSLVDLDMFDPLSSEPDQFSPKEVHRKDLDISSKKETNIKSSYVDELISHQEFTSFDSSIAPNPLEISESCQQPKDKRPEQLSSNTTETNVFTDLDSSEMTTVFQLQQTSSKMVVEEEFDSQREMELPQVSGNRDQKVSTVKDCAVNPGVLLAIKNILGFDPEAAAIIQNN</sequence>
<evidence type="ECO:0000313" key="3">
    <source>
        <dbReference type="RefSeq" id="XP_013785272.1"/>
    </source>
</evidence>
<evidence type="ECO:0000313" key="2">
    <source>
        <dbReference type="Proteomes" id="UP000694941"/>
    </source>
</evidence>
<feature type="region of interest" description="Disordered" evidence="1">
    <location>
        <begin position="1"/>
        <end position="29"/>
    </location>
</feature>
<gene>
    <name evidence="3" type="primary">LOC106469329</name>
</gene>
<feature type="region of interest" description="Disordered" evidence="1">
    <location>
        <begin position="125"/>
        <end position="155"/>
    </location>
</feature>
<dbReference type="GeneID" id="106469329"/>
<feature type="compositionally biased region" description="Polar residues" evidence="1">
    <location>
        <begin position="60"/>
        <end position="70"/>
    </location>
</feature>
<feature type="region of interest" description="Disordered" evidence="1">
    <location>
        <begin position="45"/>
        <end position="94"/>
    </location>
</feature>
<dbReference type="Proteomes" id="UP000694941">
    <property type="component" value="Unplaced"/>
</dbReference>
<name>A0ABM1BN08_LIMPO</name>
<evidence type="ECO:0000256" key="1">
    <source>
        <dbReference type="SAM" id="MobiDB-lite"/>
    </source>
</evidence>
<reference evidence="3" key="1">
    <citation type="submission" date="2025-08" db="UniProtKB">
        <authorList>
            <consortium name="RefSeq"/>
        </authorList>
    </citation>
    <scope>IDENTIFICATION</scope>
    <source>
        <tissue evidence="3">Muscle</tissue>
    </source>
</reference>